<reference evidence="1 2" key="1">
    <citation type="submission" date="2022-10" db="EMBL/GenBank/DDBJ databases">
        <title>Luteolibacter flavescens strain MCCC 1K03193, whole genome shotgun sequencing project.</title>
        <authorList>
            <person name="Zhao G."/>
            <person name="Shen L."/>
        </authorList>
    </citation>
    <scope>NUCLEOTIDE SEQUENCE [LARGE SCALE GENOMIC DNA]</scope>
    <source>
        <strain evidence="1 2">MCCC 1K03193</strain>
    </source>
</reference>
<organism evidence="1 2">
    <name type="scientific">Luteolibacter flavescens</name>
    <dbReference type="NCBI Taxonomy" id="1859460"/>
    <lineage>
        <taxon>Bacteria</taxon>
        <taxon>Pseudomonadati</taxon>
        <taxon>Verrucomicrobiota</taxon>
        <taxon>Verrucomicrobiia</taxon>
        <taxon>Verrucomicrobiales</taxon>
        <taxon>Verrucomicrobiaceae</taxon>
        <taxon>Luteolibacter</taxon>
    </lineage>
</organism>
<keyword evidence="2" id="KW-1185">Reference proteome</keyword>
<sequence>MAGQMGRRRKLAWITGGIFTLLAAILLIDGRVVALLRFAGTAHQPSFDRDFRQLETLLPAGDPEIQEVYQGLAHPYGNKDAFVRQLWESPNRSILGYRFHEQQEMLAPDLKEKMARVLSRQDSFTPYGGPKMCGGYHADFAVKLGGDGQVRWMLVCLGCGEVLIKSDDGEVICDLSPLAEVLLSEIWSEHRGDPHKVVGTRLPVEDSALTSWGFKEYTRSSAQLLPGKKPRIPPENIRTQTILSTETVGDPRGPRFVYMLREEAFSDDDAAANRVVELNAPAGPKDNARDGTPPVRRGFAIGSQVYVISAQMKYGGAEISDMEVRLRDYLKSEPLREVMQFE</sequence>
<accession>A0ABT3FSF8</accession>
<dbReference type="RefSeq" id="WP_264502472.1">
    <property type="nucleotide sequence ID" value="NZ_JAPDDS010000010.1"/>
</dbReference>
<comment type="caution">
    <text evidence="1">The sequence shown here is derived from an EMBL/GenBank/DDBJ whole genome shotgun (WGS) entry which is preliminary data.</text>
</comment>
<evidence type="ECO:0000313" key="2">
    <source>
        <dbReference type="Proteomes" id="UP001207930"/>
    </source>
</evidence>
<protein>
    <submittedName>
        <fullName evidence="1">Uncharacterized protein</fullName>
    </submittedName>
</protein>
<evidence type="ECO:0000313" key="1">
    <source>
        <dbReference type="EMBL" id="MCW1886516.1"/>
    </source>
</evidence>
<name>A0ABT3FSF8_9BACT</name>
<dbReference type="Proteomes" id="UP001207930">
    <property type="component" value="Unassembled WGS sequence"/>
</dbReference>
<dbReference type="EMBL" id="JAPDDS010000010">
    <property type="protein sequence ID" value="MCW1886516.1"/>
    <property type="molecule type" value="Genomic_DNA"/>
</dbReference>
<gene>
    <name evidence="1" type="ORF">OKA04_17390</name>
</gene>
<proteinExistence type="predicted"/>